<evidence type="ECO:0000259" key="4">
    <source>
        <dbReference type="PROSITE" id="PS01124"/>
    </source>
</evidence>
<dbReference type="SUPFAM" id="SSF46689">
    <property type="entry name" value="Homeodomain-like"/>
    <property type="match status" value="2"/>
</dbReference>
<feature type="domain" description="HTH araC/xylS-type" evidence="4">
    <location>
        <begin position="13"/>
        <end position="111"/>
    </location>
</feature>
<dbReference type="PANTHER" id="PTHR43280:SF28">
    <property type="entry name" value="HTH-TYPE TRANSCRIPTIONAL ACTIVATOR RHAS"/>
    <property type="match status" value="1"/>
</dbReference>
<dbReference type="GO" id="GO:0043565">
    <property type="term" value="F:sequence-specific DNA binding"/>
    <property type="evidence" value="ECO:0007669"/>
    <property type="project" value="InterPro"/>
</dbReference>
<dbReference type="AlphaFoldDB" id="A0A0C2WAQ0"/>
<proteinExistence type="predicted"/>
<dbReference type="Proteomes" id="UP000031972">
    <property type="component" value="Unassembled WGS sequence"/>
</dbReference>
<sequence length="123" mass="14505">MGSTNINLPDDIRETVHFIETHYDQPLSLEDITERAALSKYYFTNKFQKYLKTTPIQYLTKTRIKKAMDLLITTNKPIQEIAVETGYTNANYFSKVFRKMIGMSPDSFRKDKRMIDFQHIIID</sequence>
<evidence type="ECO:0000256" key="1">
    <source>
        <dbReference type="ARBA" id="ARBA00023015"/>
    </source>
</evidence>
<dbReference type="PROSITE" id="PS00041">
    <property type="entry name" value="HTH_ARAC_FAMILY_1"/>
    <property type="match status" value="1"/>
</dbReference>
<evidence type="ECO:0000313" key="5">
    <source>
        <dbReference type="EMBL" id="KIL53118.1"/>
    </source>
</evidence>
<name>A0A0C2WAQ0_9BACL</name>
<dbReference type="PANTHER" id="PTHR43280">
    <property type="entry name" value="ARAC-FAMILY TRANSCRIPTIONAL REGULATOR"/>
    <property type="match status" value="1"/>
</dbReference>
<organism evidence="5 6">
    <name type="scientific">Jeotgalibacillus campisalis</name>
    <dbReference type="NCBI Taxonomy" id="220754"/>
    <lineage>
        <taxon>Bacteria</taxon>
        <taxon>Bacillati</taxon>
        <taxon>Bacillota</taxon>
        <taxon>Bacilli</taxon>
        <taxon>Bacillales</taxon>
        <taxon>Caryophanaceae</taxon>
        <taxon>Jeotgalibacillus</taxon>
    </lineage>
</organism>
<protein>
    <submittedName>
        <fullName evidence="5">Transcriptional regulator</fullName>
    </submittedName>
</protein>
<evidence type="ECO:0000313" key="6">
    <source>
        <dbReference type="Proteomes" id="UP000031972"/>
    </source>
</evidence>
<reference evidence="5 6" key="1">
    <citation type="submission" date="2015-01" db="EMBL/GenBank/DDBJ databases">
        <title>Jeotgalibacillus campisalis genome sequencing.</title>
        <authorList>
            <person name="Goh K.M."/>
            <person name="Chan K.-G."/>
            <person name="Yaakop A.S."/>
            <person name="Ee R."/>
            <person name="Gan H.M."/>
            <person name="Chan C.S."/>
        </authorList>
    </citation>
    <scope>NUCLEOTIDE SEQUENCE [LARGE SCALE GENOMIC DNA]</scope>
    <source>
        <strain evidence="5 6">SF-57</strain>
    </source>
</reference>
<keyword evidence="3" id="KW-0804">Transcription</keyword>
<keyword evidence="1" id="KW-0805">Transcription regulation</keyword>
<keyword evidence="6" id="KW-1185">Reference proteome</keyword>
<dbReference type="PRINTS" id="PR00032">
    <property type="entry name" value="HTHARAC"/>
</dbReference>
<dbReference type="PATRIC" id="fig|220754.4.peg.457"/>
<dbReference type="OrthoDB" id="2237754at2"/>
<dbReference type="InterPro" id="IPR009057">
    <property type="entry name" value="Homeodomain-like_sf"/>
</dbReference>
<dbReference type="EMBL" id="JXRR01000001">
    <property type="protein sequence ID" value="KIL53118.1"/>
    <property type="molecule type" value="Genomic_DNA"/>
</dbReference>
<dbReference type="InterPro" id="IPR018060">
    <property type="entry name" value="HTH_AraC"/>
</dbReference>
<gene>
    <name evidence="5" type="ORF">KR50_04470</name>
</gene>
<evidence type="ECO:0000256" key="3">
    <source>
        <dbReference type="ARBA" id="ARBA00023163"/>
    </source>
</evidence>
<dbReference type="PROSITE" id="PS01124">
    <property type="entry name" value="HTH_ARAC_FAMILY_2"/>
    <property type="match status" value="1"/>
</dbReference>
<dbReference type="Pfam" id="PF12833">
    <property type="entry name" value="HTH_18"/>
    <property type="match status" value="1"/>
</dbReference>
<dbReference type="Gene3D" id="1.10.10.60">
    <property type="entry name" value="Homeodomain-like"/>
    <property type="match status" value="2"/>
</dbReference>
<keyword evidence="2" id="KW-0238">DNA-binding</keyword>
<dbReference type="InterPro" id="IPR020449">
    <property type="entry name" value="Tscrpt_reg_AraC-type_HTH"/>
</dbReference>
<dbReference type="InterPro" id="IPR018062">
    <property type="entry name" value="HTH_AraC-typ_CS"/>
</dbReference>
<evidence type="ECO:0000256" key="2">
    <source>
        <dbReference type="ARBA" id="ARBA00023125"/>
    </source>
</evidence>
<comment type="caution">
    <text evidence="5">The sequence shown here is derived from an EMBL/GenBank/DDBJ whole genome shotgun (WGS) entry which is preliminary data.</text>
</comment>
<accession>A0A0C2WAQ0</accession>
<dbReference type="SMART" id="SM00342">
    <property type="entry name" value="HTH_ARAC"/>
    <property type="match status" value="1"/>
</dbReference>
<dbReference type="GO" id="GO:0003700">
    <property type="term" value="F:DNA-binding transcription factor activity"/>
    <property type="evidence" value="ECO:0007669"/>
    <property type="project" value="InterPro"/>
</dbReference>
<dbReference type="RefSeq" id="WP_052476680.1">
    <property type="nucleotide sequence ID" value="NZ_JXRR01000001.1"/>
</dbReference>